<name>A0A7H9AN95_9FLAO</name>
<evidence type="ECO:0000313" key="2">
    <source>
        <dbReference type="Proteomes" id="UP000509302"/>
    </source>
</evidence>
<accession>A0A7H9AN95</accession>
<dbReference type="EMBL" id="CP058595">
    <property type="protein sequence ID" value="QLG44897.1"/>
    <property type="molecule type" value="Genomic_DNA"/>
</dbReference>
<keyword evidence="2" id="KW-1185">Reference proteome</keyword>
<organism evidence="1 2">
    <name type="scientific">Costertonia aggregata</name>
    <dbReference type="NCBI Taxonomy" id="343403"/>
    <lineage>
        <taxon>Bacteria</taxon>
        <taxon>Pseudomonadati</taxon>
        <taxon>Bacteroidota</taxon>
        <taxon>Flavobacteriia</taxon>
        <taxon>Flavobacteriales</taxon>
        <taxon>Flavobacteriaceae</taxon>
        <taxon>Costertonia</taxon>
    </lineage>
</organism>
<reference evidence="1 2" key="1">
    <citation type="journal article" date="2006" name="Int. J. Syst. Evol. Microbiol.">
        <title>Costertonia aggregata gen. nov., sp. nov., a mesophilic marine bacterium of the family Flavobacteriaceae, isolated from a mature biofilm.</title>
        <authorList>
            <person name="Kwon K.K."/>
            <person name="Lee Y.K."/>
            <person name="Lee H.K."/>
        </authorList>
    </citation>
    <scope>NUCLEOTIDE SEQUENCE [LARGE SCALE GENOMIC DNA]</scope>
    <source>
        <strain evidence="1 2">KCCM 42265</strain>
    </source>
</reference>
<gene>
    <name evidence="1" type="ORF">HYG79_05865</name>
</gene>
<dbReference type="Proteomes" id="UP000509302">
    <property type="component" value="Chromosome"/>
</dbReference>
<proteinExistence type="predicted"/>
<sequence length="214" mass="25795">MLKGIYWKVEVGDITLQQVHITPHFNFNLNRMNFNIIIKEILGSVLNLFGFTLKEESKGIIEYDHEKMSISFSYDFNRSFEVVANFLFKANNKSYKFGELKEFLIKENNRFTTIQILEDDKLKTWAKELKIFLQNHLDFIIKNHAKVCFELDVIRKQNVLEYNNERDERYFKEDVDRLWKDKDYMKLTKLIENYKGNLDSSLKKKYEYAIKRLS</sequence>
<dbReference type="AlphaFoldDB" id="A0A7H9AN95"/>
<protein>
    <submittedName>
        <fullName evidence="1">Uncharacterized protein</fullName>
    </submittedName>
</protein>
<dbReference type="KEGG" id="cagg:HYG79_05865"/>
<evidence type="ECO:0000313" key="1">
    <source>
        <dbReference type="EMBL" id="QLG44897.1"/>
    </source>
</evidence>
<dbReference type="RefSeq" id="WP_179241187.1">
    <property type="nucleotide sequence ID" value="NZ_CP058595.1"/>
</dbReference>